<reference evidence="7" key="1">
    <citation type="submission" date="2022-12" db="EMBL/GenBank/DDBJ databases">
        <authorList>
            <person name="Petersen C."/>
        </authorList>
    </citation>
    <scope>NUCLEOTIDE SEQUENCE</scope>
    <source>
        <strain evidence="7">IBT 29677</strain>
    </source>
</reference>
<dbReference type="RefSeq" id="XP_056491580.1">
    <property type="nucleotide sequence ID" value="XM_056628846.1"/>
</dbReference>
<keyword evidence="3 5" id="KW-1133">Transmembrane helix</keyword>
<comment type="caution">
    <text evidence="7">The sequence shown here is derived from an EMBL/GenBank/DDBJ whole genome shotgun (WGS) entry which is preliminary data.</text>
</comment>
<keyword evidence="4 5" id="KW-0472">Membrane</keyword>
<feature type="transmembrane region" description="Helical" evidence="5">
    <location>
        <begin position="207"/>
        <end position="229"/>
    </location>
</feature>
<dbReference type="GO" id="GO:0016020">
    <property type="term" value="C:membrane"/>
    <property type="evidence" value="ECO:0007669"/>
    <property type="project" value="UniProtKB-SubCell"/>
</dbReference>
<dbReference type="PANTHER" id="PTHR23502:SF163">
    <property type="entry name" value="MAJOR FACILITATOR SUPERFAMILY (MFS) PROFILE DOMAIN-CONTAINING PROTEIN"/>
    <property type="match status" value="1"/>
</dbReference>
<dbReference type="GeneID" id="81367826"/>
<dbReference type="AlphaFoldDB" id="A0A9X0BC74"/>
<evidence type="ECO:0000259" key="6">
    <source>
        <dbReference type="PROSITE" id="PS50850"/>
    </source>
</evidence>
<keyword evidence="8" id="KW-1185">Reference proteome</keyword>
<accession>A0A9X0BC74</accession>
<feature type="transmembrane region" description="Helical" evidence="5">
    <location>
        <begin position="270"/>
        <end position="295"/>
    </location>
</feature>
<evidence type="ECO:0000256" key="2">
    <source>
        <dbReference type="ARBA" id="ARBA00022692"/>
    </source>
</evidence>
<feature type="transmembrane region" description="Helical" evidence="5">
    <location>
        <begin position="445"/>
        <end position="468"/>
    </location>
</feature>
<dbReference type="OrthoDB" id="5296287at2759"/>
<dbReference type="PROSITE" id="PS50850">
    <property type="entry name" value="MFS"/>
    <property type="match status" value="1"/>
</dbReference>
<feature type="transmembrane region" description="Helical" evidence="5">
    <location>
        <begin position="122"/>
        <end position="148"/>
    </location>
</feature>
<organism evidence="7 8">
    <name type="scientific">Penicillium cosmopolitanum</name>
    <dbReference type="NCBI Taxonomy" id="1131564"/>
    <lineage>
        <taxon>Eukaryota</taxon>
        <taxon>Fungi</taxon>
        <taxon>Dikarya</taxon>
        <taxon>Ascomycota</taxon>
        <taxon>Pezizomycotina</taxon>
        <taxon>Eurotiomycetes</taxon>
        <taxon>Eurotiomycetidae</taxon>
        <taxon>Eurotiales</taxon>
        <taxon>Aspergillaceae</taxon>
        <taxon>Penicillium</taxon>
    </lineage>
</organism>
<dbReference type="GO" id="GO:0022857">
    <property type="term" value="F:transmembrane transporter activity"/>
    <property type="evidence" value="ECO:0007669"/>
    <property type="project" value="InterPro"/>
</dbReference>
<gene>
    <name evidence="7" type="ORF">N7509_004209</name>
</gene>
<dbReference type="PANTHER" id="PTHR23502">
    <property type="entry name" value="MAJOR FACILITATOR SUPERFAMILY"/>
    <property type="match status" value="1"/>
</dbReference>
<feature type="transmembrane region" description="Helical" evidence="5">
    <location>
        <begin position="52"/>
        <end position="80"/>
    </location>
</feature>
<feature type="transmembrane region" description="Helical" evidence="5">
    <location>
        <begin position="179"/>
        <end position="201"/>
    </location>
</feature>
<feature type="transmembrane region" description="Helical" evidence="5">
    <location>
        <begin position="380"/>
        <end position="400"/>
    </location>
</feature>
<comment type="subcellular location">
    <subcellularLocation>
        <location evidence="1">Membrane</location>
        <topology evidence="1">Multi-pass membrane protein</topology>
    </subcellularLocation>
</comment>
<feature type="transmembrane region" description="Helical" evidence="5">
    <location>
        <begin position="355"/>
        <end position="374"/>
    </location>
</feature>
<feature type="transmembrane region" description="Helical" evidence="5">
    <location>
        <begin position="412"/>
        <end position="433"/>
    </location>
</feature>
<evidence type="ECO:0000256" key="1">
    <source>
        <dbReference type="ARBA" id="ARBA00004141"/>
    </source>
</evidence>
<sequence>MVVSPIVEDAEPLLLDAGDDIYSLEEFPQNSVGLGDSDFPEYQLEWSESFKWGVVALLSFMGFTVSFTCISIAPVASYIVEDLDGSAGTKSAVLLVTIWELGEAVGPLFIAPLSEVFGRYPLLITLNLVFVMATIFAALSPSSILLIVSRALMGMSTASNVLSPAIIGDIFEPEQRGSAISLITFIPLIGSNLGSAVSGIIMEKLGWRAIIWISVVLTSICQLLLVTFFRETYKVSILKGREARLGSEKKRIHRVVLADLLGCIMRPAMVLLSSGVLAALALFGSIIFAHLYVVATTLPVILKDTYGLSATATGLSFLANGLGSVMSFAILIPFLDKIYMKLGAGKRGGLPEHRLPLSIIGALTLPPAVLLYGWCAEYRLPLPLLLFSATWIRLSMMLAFSPLTSYVVDAFGVYSASALAGLVTFRCLAGAFLPLTITQITENFGYGWGFTLLGVFGMGLALIPVLVIRYGYHWRQRSSYTENK</sequence>
<dbReference type="Pfam" id="PF07690">
    <property type="entry name" value="MFS_1"/>
    <property type="match status" value="1"/>
</dbReference>
<evidence type="ECO:0000256" key="5">
    <source>
        <dbReference type="SAM" id="Phobius"/>
    </source>
</evidence>
<proteinExistence type="predicted"/>
<dbReference type="InterPro" id="IPR036259">
    <property type="entry name" value="MFS_trans_sf"/>
</dbReference>
<feature type="transmembrane region" description="Helical" evidence="5">
    <location>
        <begin position="92"/>
        <end position="110"/>
    </location>
</feature>
<reference evidence="7" key="2">
    <citation type="journal article" date="2023" name="IMA Fungus">
        <title>Comparative genomic study of the Penicillium genus elucidates a diverse pangenome and 15 lateral gene transfer events.</title>
        <authorList>
            <person name="Petersen C."/>
            <person name="Sorensen T."/>
            <person name="Nielsen M.R."/>
            <person name="Sondergaard T.E."/>
            <person name="Sorensen J.L."/>
            <person name="Fitzpatrick D.A."/>
            <person name="Frisvad J.C."/>
            <person name="Nielsen K.L."/>
        </authorList>
    </citation>
    <scope>NUCLEOTIDE SEQUENCE</scope>
    <source>
        <strain evidence="7">IBT 29677</strain>
    </source>
</reference>
<protein>
    <recommendedName>
        <fullName evidence="6">Major facilitator superfamily (MFS) profile domain-containing protein</fullName>
    </recommendedName>
</protein>
<evidence type="ECO:0000313" key="7">
    <source>
        <dbReference type="EMBL" id="KAJ5404338.1"/>
    </source>
</evidence>
<dbReference type="InterPro" id="IPR020846">
    <property type="entry name" value="MFS_dom"/>
</dbReference>
<name>A0A9X0BC74_9EURO</name>
<dbReference type="EMBL" id="JAPZBU010000005">
    <property type="protein sequence ID" value="KAJ5404338.1"/>
    <property type="molecule type" value="Genomic_DNA"/>
</dbReference>
<dbReference type="Gene3D" id="1.20.1250.20">
    <property type="entry name" value="MFS general substrate transporter like domains"/>
    <property type="match status" value="1"/>
</dbReference>
<feature type="transmembrane region" description="Helical" evidence="5">
    <location>
        <begin position="315"/>
        <end position="335"/>
    </location>
</feature>
<dbReference type="InterPro" id="IPR011701">
    <property type="entry name" value="MFS"/>
</dbReference>
<keyword evidence="2 5" id="KW-0812">Transmembrane</keyword>
<dbReference type="SUPFAM" id="SSF103473">
    <property type="entry name" value="MFS general substrate transporter"/>
    <property type="match status" value="1"/>
</dbReference>
<evidence type="ECO:0000313" key="8">
    <source>
        <dbReference type="Proteomes" id="UP001147747"/>
    </source>
</evidence>
<feature type="domain" description="Major facilitator superfamily (MFS) profile" evidence="6">
    <location>
        <begin position="54"/>
        <end position="472"/>
    </location>
</feature>
<evidence type="ECO:0000256" key="4">
    <source>
        <dbReference type="ARBA" id="ARBA00023136"/>
    </source>
</evidence>
<dbReference type="Proteomes" id="UP001147747">
    <property type="component" value="Unassembled WGS sequence"/>
</dbReference>
<evidence type="ECO:0000256" key="3">
    <source>
        <dbReference type="ARBA" id="ARBA00022989"/>
    </source>
</evidence>